<evidence type="ECO:0000259" key="1">
    <source>
        <dbReference type="SMART" id="SM00587"/>
    </source>
</evidence>
<feature type="domain" description="CHK kinase-like" evidence="1">
    <location>
        <begin position="132"/>
        <end position="322"/>
    </location>
</feature>
<dbReference type="InParanoid" id="A0A7E5W799"/>
<evidence type="ECO:0000313" key="2">
    <source>
        <dbReference type="Proteomes" id="UP000322000"/>
    </source>
</evidence>
<sequence length="417" mass="48391">MSEFNFEGSVDNVGQGQLEFINKVIKEQNIKVKKITFEPVGKAGDNFAANVRRIIIEGEDRSLQLIAKIAPQNEVGRMLVKTTEVTMNEHIMYTEFLPKLQQMQIEAGVPEKDRLRYAKCYGSSTEYFQEIILLEDLKLSEFIILDKFVSLNDTCVRSVLKNLAILHSFSFVLKSREPETFDSFKNRFFDFVSSLALSEDAENHIDQFRNTIVTVFDGDEELKNKIKYISQDMIALMTMSLNYDKYSVILQADPWTNNFMFRFKEDQLLESIMIDYQLSKNGNPVYDIMALIFNCTDYETRSKHYFDWIDYYHSELVASLSYFNLDGNVVYPRSQIDADIKRYANFLFGQSFFACIIAMRAGDEALEMVDAMQNSKDYSAFANSIKTDKMKQESQAFIKQKMVNILKSFEDFGLFQD</sequence>
<protein>
    <submittedName>
        <fullName evidence="3">Uncharacterized protein LOC113500067</fullName>
    </submittedName>
</protein>
<dbReference type="PANTHER" id="PTHR11012:SF54">
    <property type="entry name" value="CHK KINASE-LIKE DOMAIN-CONTAINING PROTEIN"/>
    <property type="match status" value="1"/>
</dbReference>
<dbReference type="GeneID" id="113500067"/>
<dbReference type="AlphaFoldDB" id="A0A7E5W799"/>
<dbReference type="OrthoDB" id="8250698at2759"/>
<reference evidence="3" key="1">
    <citation type="submission" date="2025-08" db="UniProtKB">
        <authorList>
            <consortium name="RefSeq"/>
        </authorList>
    </citation>
    <scope>IDENTIFICATION</scope>
</reference>
<dbReference type="InterPro" id="IPR004119">
    <property type="entry name" value="EcKL"/>
</dbReference>
<organism evidence="2 3">
    <name type="scientific">Trichoplusia ni</name>
    <name type="common">Cabbage looper</name>
    <dbReference type="NCBI Taxonomy" id="7111"/>
    <lineage>
        <taxon>Eukaryota</taxon>
        <taxon>Metazoa</taxon>
        <taxon>Ecdysozoa</taxon>
        <taxon>Arthropoda</taxon>
        <taxon>Hexapoda</taxon>
        <taxon>Insecta</taxon>
        <taxon>Pterygota</taxon>
        <taxon>Neoptera</taxon>
        <taxon>Endopterygota</taxon>
        <taxon>Lepidoptera</taxon>
        <taxon>Glossata</taxon>
        <taxon>Ditrysia</taxon>
        <taxon>Noctuoidea</taxon>
        <taxon>Noctuidae</taxon>
        <taxon>Plusiinae</taxon>
        <taxon>Trichoplusia</taxon>
    </lineage>
</organism>
<dbReference type="Pfam" id="PF02958">
    <property type="entry name" value="EcKL"/>
    <property type="match status" value="1"/>
</dbReference>
<dbReference type="InterPro" id="IPR011009">
    <property type="entry name" value="Kinase-like_dom_sf"/>
</dbReference>
<dbReference type="KEGG" id="tnl:113500067"/>
<name>A0A7E5W799_TRINI</name>
<dbReference type="SMART" id="SM00587">
    <property type="entry name" value="CHK"/>
    <property type="match status" value="1"/>
</dbReference>
<keyword evidence="2" id="KW-1185">Reference proteome</keyword>
<dbReference type="Proteomes" id="UP000322000">
    <property type="component" value="Chromosome 13"/>
</dbReference>
<proteinExistence type="predicted"/>
<dbReference type="PANTHER" id="PTHR11012">
    <property type="entry name" value="PROTEIN KINASE-LIKE DOMAIN-CONTAINING"/>
    <property type="match status" value="1"/>
</dbReference>
<dbReference type="InterPro" id="IPR015897">
    <property type="entry name" value="CHK_kinase-like"/>
</dbReference>
<evidence type="ECO:0000313" key="3">
    <source>
        <dbReference type="RefSeq" id="XP_026736538.1"/>
    </source>
</evidence>
<gene>
    <name evidence="3" type="primary">LOC113500067</name>
</gene>
<accession>A0A7E5W799</accession>
<dbReference type="RefSeq" id="XP_026736538.1">
    <property type="nucleotide sequence ID" value="XM_026880737.1"/>
</dbReference>
<dbReference type="FunCoup" id="A0A7E5W799">
    <property type="interactions" value="54"/>
</dbReference>
<dbReference type="SUPFAM" id="SSF56112">
    <property type="entry name" value="Protein kinase-like (PK-like)"/>
    <property type="match status" value="1"/>
</dbReference>